<evidence type="ECO:0000313" key="3">
    <source>
        <dbReference type="Proteomes" id="UP000199446"/>
    </source>
</evidence>
<sequence>MRALALLLLSGLALAAPLDEARALYARGDLPGALARLEALLQGYDPPEEALLLWGFAQYRLGRAEEALYAFARLVGTLKGGPEALFGFGLALRALGDLESARSALEEAARQGYGEAEGLLKTLPPPPPPTPKARKAPPPFRAEGGRFWVEGKPLTVRGVNLGVALPGRFPAEFPEEVWLYRAWLELLSRMGANAVRVYTLLPPTFYRALLGHNLAHPERPLYLFQGVWTELPEEEGYGDWEGPFLEKFLLEGREVLDALHGNLRRPPRPGHAHGDYTADVSPWTLGLLLGREFEPYSVAAYNGRHPGRAYRGRFLEALPGASPFEAYLAEVLDRLATYEWEAYGAARPLSVSNWPTLDPLHHPTESTREEEMALRRAKGEQVPEETVKEYNNDQVSLDMAQIRPTPGSPFTTFANYHAYPYYPDFMNLDPTYRKAVGPFGPSNYFGYLQDLKRHHGDQPVLIGETGVPSSRGLAHFQAQGFHHGGHSEEAQAAIDARLVQEVEAAGLAGTLVFAFLDEWFKKNWLFMDLEYPPDRDPLWHNLLDAEENYGLLAATAKDAFRLDGRAEEWEGVPFLLREEGRFLKAHADPEYLWLLYRGPLPLKLYLDTVPGGVPVAEGFGAEFSLEIGREGGRLLVEKGYYPYVERSHGLPGTEYLLFRGFTKPGEGPFVPFVLEPNRRRTGRDGTDYPRQTYELGALKRGEDPEGARDPTADYALGPEGLLEVRLPWGMLLVTDPSRPTAWYAPEPIPIAGISLLLEGTKPLRFTWPSWEAPAFTLRLKPLYHRLKDLWQSP</sequence>
<reference evidence="3" key="1">
    <citation type="submission" date="2016-10" db="EMBL/GenBank/DDBJ databases">
        <authorList>
            <person name="Varghese N."/>
            <person name="Submissions S."/>
        </authorList>
    </citation>
    <scope>NUCLEOTIDE SEQUENCE [LARGE SCALE GENOMIC DNA]</scope>
    <source>
        <strain evidence="3">CGMCC 1.6992</strain>
    </source>
</reference>
<feature type="signal peptide" evidence="1">
    <location>
        <begin position="1"/>
        <end position="15"/>
    </location>
</feature>
<dbReference type="EMBL" id="FNBC01000004">
    <property type="protein sequence ID" value="SDE58167.1"/>
    <property type="molecule type" value="Genomic_DNA"/>
</dbReference>
<gene>
    <name evidence="2" type="ORF">SAMN04488243_10477</name>
</gene>
<dbReference type="OrthoDB" id="916275at2"/>
<dbReference type="AlphaFoldDB" id="A0A1G7E386"/>
<dbReference type="Proteomes" id="UP000199446">
    <property type="component" value="Unassembled WGS sequence"/>
</dbReference>
<keyword evidence="3" id="KW-1185">Reference proteome</keyword>
<dbReference type="InterPro" id="IPR011990">
    <property type="entry name" value="TPR-like_helical_dom_sf"/>
</dbReference>
<dbReference type="Gene3D" id="1.25.40.10">
    <property type="entry name" value="Tetratricopeptide repeat domain"/>
    <property type="match status" value="1"/>
</dbReference>
<evidence type="ECO:0000256" key="1">
    <source>
        <dbReference type="SAM" id="SignalP"/>
    </source>
</evidence>
<proteinExistence type="predicted"/>
<dbReference type="STRING" id="482827.SAMN04488243_10477"/>
<evidence type="ECO:0000313" key="2">
    <source>
        <dbReference type="EMBL" id="SDE58167.1"/>
    </source>
</evidence>
<dbReference type="InterPro" id="IPR017853">
    <property type="entry name" value="GH"/>
</dbReference>
<dbReference type="Gene3D" id="3.20.20.80">
    <property type="entry name" value="Glycosidases"/>
    <property type="match status" value="2"/>
</dbReference>
<organism evidence="2 3">
    <name type="scientific">Thermus arciformis</name>
    <dbReference type="NCBI Taxonomy" id="482827"/>
    <lineage>
        <taxon>Bacteria</taxon>
        <taxon>Thermotogati</taxon>
        <taxon>Deinococcota</taxon>
        <taxon>Deinococci</taxon>
        <taxon>Thermales</taxon>
        <taxon>Thermaceae</taxon>
        <taxon>Thermus</taxon>
    </lineage>
</organism>
<keyword evidence="1" id="KW-0732">Signal</keyword>
<dbReference type="SUPFAM" id="SSF48452">
    <property type="entry name" value="TPR-like"/>
    <property type="match status" value="1"/>
</dbReference>
<protein>
    <submittedName>
        <fullName evidence="2">Uncharacterized protein</fullName>
    </submittedName>
</protein>
<name>A0A1G7E386_9DEIN</name>
<dbReference type="SUPFAM" id="SSF51445">
    <property type="entry name" value="(Trans)glycosidases"/>
    <property type="match status" value="1"/>
</dbReference>
<dbReference type="RefSeq" id="WP_093005615.1">
    <property type="nucleotide sequence ID" value="NZ_FNBC01000004.1"/>
</dbReference>
<feature type="chain" id="PRO_5012339543" evidence="1">
    <location>
        <begin position="16"/>
        <end position="793"/>
    </location>
</feature>
<accession>A0A1G7E386</accession>